<comment type="similarity">
    <text evidence="2 6">Belongs to the YIP1 family.</text>
</comment>
<keyword evidence="3 6" id="KW-0812">Transmembrane</keyword>
<feature type="transmembrane region" description="Helical" evidence="6">
    <location>
        <begin position="173"/>
        <end position="195"/>
    </location>
</feature>
<evidence type="ECO:0000256" key="2">
    <source>
        <dbReference type="ARBA" id="ARBA00010596"/>
    </source>
</evidence>
<dbReference type="Pfam" id="PF04893">
    <property type="entry name" value="Yip1"/>
    <property type="match status" value="1"/>
</dbReference>
<reference evidence="8 9" key="1">
    <citation type="submission" date="2020-06" db="EMBL/GenBank/DDBJ databases">
        <authorList>
            <consortium name="Wellcome Sanger Institute Data Sharing"/>
        </authorList>
    </citation>
    <scope>NUCLEOTIDE SEQUENCE [LARGE SCALE GENOMIC DNA]</scope>
</reference>
<keyword evidence="9" id="KW-1185">Reference proteome</keyword>
<feature type="domain" description="Yip1" evidence="7">
    <location>
        <begin position="113"/>
        <end position="286"/>
    </location>
</feature>
<dbReference type="AlphaFoldDB" id="A0AAY4B5S5"/>
<feature type="transmembrane region" description="Helical" evidence="6">
    <location>
        <begin position="207"/>
        <end position="233"/>
    </location>
</feature>
<protein>
    <recommendedName>
        <fullName evidence="6">Protein YIPF</fullName>
    </recommendedName>
</protein>
<keyword evidence="4 6" id="KW-1133">Transmembrane helix</keyword>
<comment type="subcellular location">
    <subcellularLocation>
        <location evidence="6">Golgi apparatus membrane</location>
        <topology evidence="6">Multi-pass membrane protein</topology>
    </subcellularLocation>
    <subcellularLocation>
        <location evidence="1">Golgi apparatus</location>
        <location evidence="1">cis-Golgi network membrane</location>
        <topology evidence="1">Multi-pass membrane protein</topology>
    </subcellularLocation>
</comment>
<dbReference type="GO" id="GO:0031267">
    <property type="term" value="F:small GTPase binding"/>
    <property type="evidence" value="ECO:0007669"/>
    <property type="project" value="InterPro"/>
</dbReference>
<proteinExistence type="inferred from homology"/>
<keyword evidence="5 6" id="KW-0472">Membrane</keyword>
<dbReference type="Ensembl" id="ENSDCDT00010016005.1">
    <property type="protein sequence ID" value="ENSDCDP00010015156.1"/>
    <property type="gene ID" value="ENSDCDG00010006955.1"/>
</dbReference>
<dbReference type="GO" id="GO:0016192">
    <property type="term" value="P:vesicle-mediated transport"/>
    <property type="evidence" value="ECO:0007669"/>
    <property type="project" value="InterPro"/>
</dbReference>
<dbReference type="PANTHER" id="PTHR12822">
    <property type="entry name" value="PROTEIN YIPF"/>
    <property type="match status" value="1"/>
</dbReference>
<gene>
    <name evidence="8" type="primary">YIPF2</name>
</gene>
<dbReference type="GO" id="GO:0000139">
    <property type="term" value="C:Golgi membrane"/>
    <property type="evidence" value="ECO:0007669"/>
    <property type="project" value="UniProtKB-SubCell"/>
</dbReference>
<dbReference type="InterPro" id="IPR006977">
    <property type="entry name" value="Yip1_dom"/>
</dbReference>
<feature type="transmembrane region" description="Helical" evidence="6">
    <location>
        <begin position="268"/>
        <end position="292"/>
    </location>
</feature>
<dbReference type="InterPro" id="IPR039765">
    <property type="entry name" value="Yip5/YIPF1/YIPF2"/>
</dbReference>
<evidence type="ECO:0000256" key="4">
    <source>
        <dbReference type="ARBA" id="ARBA00022989"/>
    </source>
</evidence>
<evidence type="ECO:0000259" key="7">
    <source>
        <dbReference type="Pfam" id="PF04893"/>
    </source>
</evidence>
<evidence type="ECO:0000256" key="5">
    <source>
        <dbReference type="ARBA" id="ARBA00023136"/>
    </source>
</evidence>
<dbReference type="Proteomes" id="UP000694580">
    <property type="component" value="Chromosome 7"/>
</dbReference>
<sequence length="318" mass="35583">MSQPDRLQVPGGLLLWMNAWFSSVFFMSMFSAELEEAAELLSADPGASTLSLASSGPAGSTRVDLEDEDDFGQESSELLGGEKQTSGFWTFEYYQSFFNVDTVQVLDRIKGSVMPLPGRNFIRHHIRNNPDLYGPFWICATLVFSVAISGNLSTFLSEQGDPRYHYRPQFHKVSIAAVVVFLYAWLVPLAMWGFLTWRQGTERQTGGYSFLETVCVYGYSLFIYIPTSVLWIIPFEWLRWLLIVVAMVISGSVLVITFWPVVCDDTKAAAFTTVAIIMLLHALLAIGCKLYFFQTAVHAVPVIPTAAPNRTTATQQDH</sequence>
<name>A0AAY4B5S5_9TELE</name>
<evidence type="ECO:0000256" key="1">
    <source>
        <dbReference type="ARBA" id="ARBA00004257"/>
    </source>
</evidence>
<evidence type="ECO:0000313" key="8">
    <source>
        <dbReference type="Ensembl" id="ENSDCDP00010015156.1"/>
    </source>
</evidence>
<dbReference type="PANTHER" id="PTHR12822:SF3">
    <property type="entry name" value="PROTEIN YIPF2"/>
    <property type="match status" value="1"/>
</dbReference>
<feature type="transmembrane region" description="Helical" evidence="6">
    <location>
        <begin position="12"/>
        <end position="32"/>
    </location>
</feature>
<evidence type="ECO:0000256" key="6">
    <source>
        <dbReference type="RuleBase" id="RU361264"/>
    </source>
</evidence>
<feature type="transmembrane region" description="Helical" evidence="6">
    <location>
        <begin position="132"/>
        <end position="152"/>
    </location>
</feature>
<reference evidence="8" key="3">
    <citation type="submission" date="2025-09" db="UniProtKB">
        <authorList>
            <consortium name="Ensembl"/>
        </authorList>
    </citation>
    <scope>IDENTIFICATION</scope>
</reference>
<evidence type="ECO:0000313" key="9">
    <source>
        <dbReference type="Proteomes" id="UP000694580"/>
    </source>
</evidence>
<evidence type="ECO:0000256" key="3">
    <source>
        <dbReference type="ARBA" id="ARBA00022692"/>
    </source>
</evidence>
<reference evidence="8" key="2">
    <citation type="submission" date="2025-08" db="UniProtKB">
        <authorList>
            <consortium name="Ensembl"/>
        </authorList>
    </citation>
    <scope>IDENTIFICATION</scope>
</reference>
<accession>A0AAY4B5S5</accession>
<organism evidence="8 9">
    <name type="scientific">Denticeps clupeoides</name>
    <name type="common">denticle herring</name>
    <dbReference type="NCBI Taxonomy" id="299321"/>
    <lineage>
        <taxon>Eukaryota</taxon>
        <taxon>Metazoa</taxon>
        <taxon>Chordata</taxon>
        <taxon>Craniata</taxon>
        <taxon>Vertebrata</taxon>
        <taxon>Euteleostomi</taxon>
        <taxon>Actinopterygii</taxon>
        <taxon>Neopterygii</taxon>
        <taxon>Teleostei</taxon>
        <taxon>Clupei</taxon>
        <taxon>Clupeiformes</taxon>
        <taxon>Denticipitoidei</taxon>
        <taxon>Denticipitidae</taxon>
        <taxon>Denticeps</taxon>
    </lineage>
</organism>
<comment type="caution">
    <text evidence="6">Lacks conserved residue(s) required for the propagation of feature annotation.</text>
</comment>
<dbReference type="GeneTree" id="ENSGT00390000010157"/>
<feature type="transmembrane region" description="Helical" evidence="6">
    <location>
        <begin position="240"/>
        <end position="262"/>
    </location>
</feature>